<dbReference type="PANTHER" id="PTHR21694:SF35">
    <property type="entry name" value="OUTER DYNEIN ARM-DOCKING COMPLEX SUBUNIT 1"/>
    <property type="match status" value="1"/>
</dbReference>
<dbReference type="PANTHER" id="PTHR21694">
    <property type="entry name" value="COILED-COIL DOMAIN-CONTAINING PROTEIN 63"/>
    <property type="match status" value="1"/>
</dbReference>
<feature type="compositionally biased region" description="Polar residues" evidence="3">
    <location>
        <begin position="1"/>
        <end position="12"/>
    </location>
</feature>
<accession>A0A3Q0RUS3</accession>
<evidence type="ECO:0000256" key="1">
    <source>
        <dbReference type="ARBA" id="ARBA00023054"/>
    </source>
</evidence>
<dbReference type="Pfam" id="PF21773">
    <property type="entry name" value="ODAD1_CC"/>
    <property type="match status" value="1"/>
</dbReference>
<dbReference type="OMA" id="NQYRIMK"/>
<dbReference type="GO" id="GO:0005930">
    <property type="term" value="C:axoneme"/>
    <property type="evidence" value="ECO:0007669"/>
    <property type="project" value="TreeGrafter"/>
</dbReference>
<evidence type="ECO:0000256" key="2">
    <source>
        <dbReference type="SAM" id="Coils"/>
    </source>
</evidence>
<feature type="region of interest" description="Disordered" evidence="3">
    <location>
        <begin position="1"/>
        <end position="21"/>
    </location>
</feature>
<name>A0A3Q0RUS3_AMPCI</name>
<dbReference type="GO" id="GO:0036158">
    <property type="term" value="P:outer dynein arm assembly"/>
    <property type="evidence" value="ECO:0007669"/>
    <property type="project" value="TreeGrafter"/>
</dbReference>
<evidence type="ECO:0000313" key="5">
    <source>
        <dbReference type="Ensembl" id="ENSACIP00000014466.1"/>
    </source>
</evidence>
<evidence type="ECO:0000256" key="3">
    <source>
        <dbReference type="SAM" id="MobiDB-lite"/>
    </source>
</evidence>
<feature type="coiled-coil region" evidence="2">
    <location>
        <begin position="332"/>
        <end position="398"/>
    </location>
</feature>
<dbReference type="InterPro" id="IPR051876">
    <property type="entry name" value="ODA-DC/CCD"/>
</dbReference>
<evidence type="ECO:0000259" key="4">
    <source>
        <dbReference type="Pfam" id="PF21773"/>
    </source>
</evidence>
<dbReference type="Proteomes" id="UP000261340">
    <property type="component" value="Unplaced"/>
</dbReference>
<feature type="domain" description="ODAD1 central coiled coil region" evidence="4">
    <location>
        <begin position="148"/>
        <end position="426"/>
    </location>
</feature>
<dbReference type="AlphaFoldDB" id="A0A3Q0RUS3"/>
<reference evidence="5" key="2">
    <citation type="submission" date="2025-09" db="UniProtKB">
        <authorList>
            <consortium name="Ensembl"/>
        </authorList>
    </citation>
    <scope>IDENTIFICATION</scope>
</reference>
<dbReference type="InterPro" id="IPR049258">
    <property type="entry name" value="ODAD1_CC"/>
</dbReference>
<protein>
    <submittedName>
        <fullName evidence="5">Outer dynein arm docking complex subunit 1</fullName>
    </submittedName>
</protein>
<evidence type="ECO:0000313" key="6">
    <source>
        <dbReference type="Proteomes" id="UP000261340"/>
    </source>
</evidence>
<dbReference type="STRING" id="61819.ENSACIP00000014466"/>
<sequence>MPRGRSATSARSDNSEVDNDRAAEKIAKLQRQFKIMGRDLQAYKIRAREQIRKQQQVIDMLQKEQEELDQNLGACKSLFHQQQEKKEIQTLQVLLEQTKMLDEELEKEKQCQQELQKEISSMELKLAELRNGEVSSSNAQRSAVRRTQKAMRTMEDKLDRALTRFNKQLTKNSRLREELYTLHNERVRFQKLHSRLKKELQDVRVKIGEVINQTFATYNERVETQSKVKMIREKAVKDLDQYNAEMKELERVIAHESSLKAFMSIKCKNAGRQEDDSKCNFKERMDSGEESLDALQEVFEKIRTATGEDNLDLLVTRFIQGEDRNFALFNFVNEQTNEAEVLKEQISKFKKDMEQFQVEGFQLEQEHQSLMQDTNEQLKEAESHAEAYENRASTISEILDELETGVNRLFCKIECGHSVIEDVLGSSTGITENNIMSYLGLLEQKTNELLTVQAFLNTKVIRLPCVCVSLGSSVVRDVEESPVTDEDERPLSQGELRQRIIKWVSAAKSPSSTPP</sequence>
<keyword evidence="6" id="KW-1185">Reference proteome</keyword>
<organism evidence="5 6">
    <name type="scientific">Amphilophus citrinellus</name>
    <name type="common">Midas cichlid</name>
    <name type="synonym">Cichlasoma citrinellum</name>
    <dbReference type="NCBI Taxonomy" id="61819"/>
    <lineage>
        <taxon>Eukaryota</taxon>
        <taxon>Metazoa</taxon>
        <taxon>Chordata</taxon>
        <taxon>Craniata</taxon>
        <taxon>Vertebrata</taxon>
        <taxon>Euteleostomi</taxon>
        <taxon>Actinopterygii</taxon>
        <taxon>Neopterygii</taxon>
        <taxon>Teleostei</taxon>
        <taxon>Neoteleostei</taxon>
        <taxon>Acanthomorphata</taxon>
        <taxon>Ovalentaria</taxon>
        <taxon>Cichlomorphae</taxon>
        <taxon>Cichliformes</taxon>
        <taxon>Cichlidae</taxon>
        <taxon>New World cichlids</taxon>
        <taxon>Cichlasomatinae</taxon>
        <taxon>Heroini</taxon>
        <taxon>Amphilophus</taxon>
    </lineage>
</organism>
<dbReference type="Ensembl" id="ENSACIT00000014851.1">
    <property type="protein sequence ID" value="ENSACIP00000014466.1"/>
    <property type="gene ID" value="ENSACIG00000011208.1"/>
</dbReference>
<feature type="coiled-coil region" evidence="2">
    <location>
        <begin position="232"/>
        <end position="259"/>
    </location>
</feature>
<keyword evidence="1 2" id="KW-0175">Coiled coil</keyword>
<proteinExistence type="predicted"/>
<reference evidence="5" key="1">
    <citation type="submission" date="2025-08" db="UniProtKB">
        <authorList>
            <consortium name="Ensembl"/>
        </authorList>
    </citation>
    <scope>IDENTIFICATION</scope>
</reference>
<dbReference type="GeneTree" id="ENSGT00940000153116"/>
<dbReference type="GO" id="GO:0003341">
    <property type="term" value="P:cilium movement"/>
    <property type="evidence" value="ECO:0007669"/>
    <property type="project" value="TreeGrafter"/>
</dbReference>